<keyword evidence="6" id="KW-1185">Reference proteome</keyword>
<dbReference type="Pfam" id="PF01638">
    <property type="entry name" value="HxlR"/>
    <property type="match status" value="1"/>
</dbReference>
<proteinExistence type="predicted"/>
<dbReference type="SUPFAM" id="SSF46785">
    <property type="entry name" value="Winged helix' DNA-binding domain"/>
    <property type="match status" value="1"/>
</dbReference>
<evidence type="ECO:0000313" key="6">
    <source>
        <dbReference type="Proteomes" id="UP000288669"/>
    </source>
</evidence>
<dbReference type="PANTHER" id="PTHR33204">
    <property type="entry name" value="TRANSCRIPTIONAL REGULATOR, MARR FAMILY"/>
    <property type="match status" value="1"/>
</dbReference>
<sequence>MAEMYVEKEFVLCPKFEKTFAILGKKWNGLIIDVLIGEGPQRFVALARKIPDVSDRVLAERLKELEKNQIIQKSCCDSNRSEYSLTEKGIALERVMQEIHHWGEEWLTSQDIS</sequence>
<accession>A0A430AIU7</accession>
<evidence type="ECO:0000256" key="3">
    <source>
        <dbReference type="ARBA" id="ARBA00023163"/>
    </source>
</evidence>
<dbReference type="PANTHER" id="PTHR33204:SF37">
    <property type="entry name" value="HTH-TYPE TRANSCRIPTIONAL REGULATOR YODB"/>
    <property type="match status" value="1"/>
</dbReference>
<dbReference type="InterPro" id="IPR036388">
    <property type="entry name" value="WH-like_DNA-bd_sf"/>
</dbReference>
<reference evidence="5 6" key="1">
    <citation type="submission" date="2017-05" db="EMBL/GenBank/DDBJ databases">
        <title>Vagococcus spp. assemblies.</title>
        <authorList>
            <person name="Gulvik C.A."/>
        </authorList>
    </citation>
    <scope>NUCLEOTIDE SEQUENCE [LARGE SCALE GENOMIC DNA]</scope>
    <source>
        <strain evidence="5 6">DSM 24756</strain>
    </source>
</reference>
<evidence type="ECO:0000256" key="2">
    <source>
        <dbReference type="ARBA" id="ARBA00023125"/>
    </source>
</evidence>
<gene>
    <name evidence="5" type="ORF">CBF30_01580</name>
</gene>
<keyword evidence="3" id="KW-0804">Transcription</keyword>
<dbReference type="InterPro" id="IPR036390">
    <property type="entry name" value="WH_DNA-bd_sf"/>
</dbReference>
<dbReference type="EMBL" id="NGJZ01000001">
    <property type="protein sequence ID" value="RSU07958.1"/>
    <property type="molecule type" value="Genomic_DNA"/>
</dbReference>
<dbReference type="GO" id="GO:0003677">
    <property type="term" value="F:DNA binding"/>
    <property type="evidence" value="ECO:0007669"/>
    <property type="project" value="UniProtKB-KW"/>
</dbReference>
<dbReference type="AlphaFoldDB" id="A0A430AIU7"/>
<dbReference type="Gene3D" id="1.10.10.10">
    <property type="entry name" value="Winged helix-like DNA-binding domain superfamily/Winged helix DNA-binding domain"/>
    <property type="match status" value="1"/>
</dbReference>
<evidence type="ECO:0000259" key="4">
    <source>
        <dbReference type="PROSITE" id="PS51118"/>
    </source>
</evidence>
<protein>
    <submittedName>
        <fullName evidence="5">Transcriptional regulator</fullName>
    </submittedName>
</protein>
<keyword evidence="2" id="KW-0238">DNA-binding</keyword>
<organism evidence="5 6">
    <name type="scientific">Vagococcus entomophilus</name>
    <dbReference type="NCBI Taxonomy" id="1160095"/>
    <lineage>
        <taxon>Bacteria</taxon>
        <taxon>Bacillati</taxon>
        <taxon>Bacillota</taxon>
        <taxon>Bacilli</taxon>
        <taxon>Lactobacillales</taxon>
        <taxon>Enterococcaceae</taxon>
        <taxon>Vagococcus</taxon>
    </lineage>
</organism>
<evidence type="ECO:0000313" key="5">
    <source>
        <dbReference type="EMBL" id="RSU07958.1"/>
    </source>
</evidence>
<evidence type="ECO:0000256" key="1">
    <source>
        <dbReference type="ARBA" id="ARBA00023015"/>
    </source>
</evidence>
<dbReference type="OrthoDB" id="9800966at2"/>
<dbReference type="InterPro" id="IPR002577">
    <property type="entry name" value="HTH_HxlR"/>
</dbReference>
<dbReference type="PROSITE" id="PS51118">
    <property type="entry name" value="HTH_HXLR"/>
    <property type="match status" value="1"/>
</dbReference>
<comment type="caution">
    <text evidence="5">The sequence shown here is derived from an EMBL/GenBank/DDBJ whole genome shotgun (WGS) entry which is preliminary data.</text>
</comment>
<dbReference type="Proteomes" id="UP000288669">
    <property type="component" value="Unassembled WGS sequence"/>
</dbReference>
<name>A0A430AIU7_9ENTE</name>
<feature type="domain" description="HTH hxlR-type" evidence="4">
    <location>
        <begin position="13"/>
        <end position="111"/>
    </location>
</feature>
<keyword evidence="1" id="KW-0805">Transcription regulation</keyword>